<keyword evidence="2" id="KW-1185">Reference proteome</keyword>
<dbReference type="OrthoDB" id="1903715at2759"/>
<proteinExistence type="predicted"/>
<dbReference type="PANTHER" id="PTHR36747">
    <property type="entry name" value="HYDROXYPROLINE-RICH GLYCOPROTEIN FAMILY PROTEIN"/>
    <property type="match status" value="1"/>
</dbReference>
<sequence length="124" mass="13600">MEQQQVVDSPVSVAVLSENNSKSNTSLEHKCTTTTPPPKPPQSQESCRISRVPGELRRPCTPDRLKVPKAFKYPERYRSPTDLMVSPVTKGLLARSRKGGIVLPPSKDQLKVPGSLVPDAGLFH</sequence>
<dbReference type="PANTHER" id="PTHR36747:SF1">
    <property type="entry name" value="HYDROXYPROLINE-RICH GLYCOPROTEIN FAMILY PROTEIN"/>
    <property type="match status" value="1"/>
</dbReference>
<accession>A0A8B8QL98</accession>
<dbReference type="KEGG" id="rarg:115753474"/>
<name>A0A8B8QL98_9MYRT</name>
<feature type="compositionally biased region" description="Polar residues" evidence="1">
    <location>
        <begin position="17"/>
        <end position="26"/>
    </location>
</feature>
<protein>
    <submittedName>
        <fullName evidence="3">Uncharacterized protein LOC115753474 isoform X1</fullName>
    </submittedName>
</protein>
<gene>
    <name evidence="3" type="primary">LOC115753474</name>
</gene>
<reference evidence="3" key="1">
    <citation type="submission" date="2025-08" db="UniProtKB">
        <authorList>
            <consortium name="RefSeq"/>
        </authorList>
    </citation>
    <scope>IDENTIFICATION</scope>
    <source>
        <tissue evidence="3">Leaf</tissue>
    </source>
</reference>
<dbReference type="RefSeq" id="XP_030547959.1">
    <property type="nucleotide sequence ID" value="XM_030692099.2"/>
</dbReference>
<organism evidence="2 3">
    <name type="scientific">Rhodamnia argentea</name>
    <dbReference type="NCBI Taxonomy" id="178133"/>
    <lineage>
        <taxon>Eukaryota</taxon>
        <taxon>Viridiplantae</taxon>
        <taxon>Streptophyta</taxon>
        <taxon>Embryophyta</taxon>
        <taxon>Tracheophyta</taxon>
        <taxon>Spermatophyta</taxon>
        <taxon>Magnoliopsida</taxon>
        <taxon>eudicotyledons</taxon>
        <taxon>Gunneridae</taxon>
        <taxon>Pentapetalae</taxon>
        <taxon>rosids</taxon>
        <taxon>malvids</taxon>
        <taxon>Myrtales</taxon>
        <taxon>Myrtaceae</taxon>
        <taxon>Myrtoideae</taxon>
        <taxon>Myrteae</taxon>
        <taxon>Australasian group</taxon>
        <taxon>Rhodamnia</taxon>
    </lineage>
</organism>
<feature type="region of interest" description="Disordered" evidence="1">
    <location>
        <begin position="100"/>
        <end position="124"/>
    </location>
</feature>
<dbReference type="GeneID" id="115753474"/>
<evidence type="ECO:0000313" key="3">
    <source>
        <dbReference type="RefSeq" id="XP_030547959.1"/>
    </source>
</evidence>
<dbReference type="AlphaFoldDB" id="A0A8B8QL98"/>
<evidence type="ECO:0000256" key="1">
    <source>
        <dbReference type="SAM" id="MobiDB-lite"/>
    </source>
</evidence>
<dbReference type="Proteomes" id="UP000827889">
    <property type="component" value="Chromosome 11"/>
</dbReference>
<feature type="region of interest" description="Disordered" evidence="1">
    <location>
        <begin position="1"/>
        <end position="47"/>
    </location>
</feature>
<evidence type="ECO:0000313" key="2">
    <source>
        <dbReference type="Proteomes" id="UP000827889"/>
    </source>
</evidence>